<comment type="caution">
    <text evidence="3">The sequence shown here is derived from an EMBL/GenBank/DDBJ whole genome shotgun (WGS) entry which is preliminary data.</text>
</comment>
<name>A0A956M351_UNCEI</name>
<dbReference type="InterPro" id="IPR028098">
    <property type="entry name" value="Glyco_trans_4-like_N"/>
</dbReference>
<dbReference type="SUPFAM" id="SSF53756">
    <property type="entry name" value="UDP-Glycosyltransferase/glycogen phosphorylase"/>
    <property type="match status" value="1"/>
</dbReference>
<organism evidence="3 4">
    <name type="scientific">Eiseniibacteriota bacterium</name>
    <dbReference type="NCBI Taxonomy" id="2212470"/>
    <lineage>
        <taxon>Bacteria</taxon>
        <taxon>Candidatus Eiseniibacteriota</taxon>
    </lineage>
</organism>
<reference evidence="3" key="1">
    <citation type="submission" date="2020-04" db="EMBL/GenBank/DDBJ databases">
        <authorList>
            <person name="Zhang T."/>
        </authorList>
    </citation>
    <scope>NUCLEOTIDE SEQUENCE</scope>
    <source>
        <strain evidence="3">HKST-UBA01</strain>
    </source>
</reference>
<dbReference type="EMBL" id="JAGQHR010000636">
    <property type="protein sequence ID" value="MCA9729292.1"/>
    <property type="molecule type" value="Genomic_DNA"/>
</dbReference>
<evidence type="ECO:0000259" key="2">
    <source>
        <dbReference type="Pfam" id="PF13579"/>
    </source>
</evidence>
<sequence length="403" mass="43371">ASRLRPPAYESAVLCGQPGPDEGDMRYYAEQCGVQPIVLPGLGRDLHPVRDVATLVGVYRHIRRWRPDIVVTHTAKAGFVGRIAARLAGVPVIIHTFHGHVFDGYFGPRATGVFLRLERFLARLSTRIVVLSESQRDDLVDRYGIAPRDKFAVLPLGLNLAPFTSSVRKNGRFRHACGIPATAPLIGIVGRLAPIKNHEMFVRAAVRIRAQHPSSRFAVIGDGECRSAIETAVRQLGLMDTFVFTGWLRDLVDVYADLDVCVLTSRNEGTPVSLLEALAAGCPVVATDVGGVADLLRQGDWGRLVPSEDDEALAREVVRLLVEPSGELVAEPVGGASGEPSEEASGDPSGNPSREALEEAATIAGQVAAEFDIGTRAAEMDRLYRTLLGRDPVGITAPGARSR</sequence>
<protein>
    <submittedName>
        <fullName evidence="3">Glycosyltransferase family 4 protein</fullName>
    </submittedName>
</protein>
<feature type="domain" description="Glycosyltransferase subfamily 4-like N-terminal" evidence="2">
    <location>
        <begin position="3"/>
        <end position="157"/>
    </location>
</feature>
<proteinExistence type="predicted"/>
<feature type="region of interest" description="Disordered" evidence="1">
    <location>
        <begin position="329"/>
        <end position="355"/>
    </location>
</feature>
<dbReference type="GO" id="GO:0016758">
    <property type="term" value="F:hexosyltransferase activity"/>
    <property type="evidence" value="ECO:0007669"/>
    <property type="project" value="TreeGrafter"/>
</dbReference>
<dbReference type="Proteomes" id="UP000697710">
    <property type="component" value="Unassembled WGS sequence"/>
</dbReference>
<dbReference type="PANTHER" id="PTHR45947">
    <property type="entry name" value="SULFOQUINOVOSYL TRANSFERASE SQD2"/>
    <property type="match status" value="1"/>
</dbReference>
<feature type="non-terminal residue" evidence="3">
    <location>
        <position position="1"/>
    </location>
</feature>
<dbReference type="Pfam" id="PF13579">
    <property type="entry name" value="Glyco_trans_4_4"/>
    <property type="match status" value="1"/>
</dbReference>
<dbReference type="PANTHER" id="PTHR45947:SF3">
    <property type="entry name" value="SULFOQUINOVOSYL TRANSFERASE SQD2"/>
    <property type="match status" value="1"/>
</dbReference>
<reference evidence="3" key="2">
    <citation type="journal article" date="2021" name="Microbiome">
        <title>Successional dynamics and alternative stable states in a saline activated sludge microbial community over 9 years.</title>
        <authorList>
            <person name="Wang Y."/>
            <person name="Ye J."/>
            <person name="Ju F."/>
            <person name="Liu L."/>
            <person name="Boyd J.A."/>
            <person name="Deng Y."/>
            <person name="Parks D.H."/>
            <person name="Jiang X."/>
            <person name="Yin X."/>
            <person name="Woodcroft B.J."/>
            <person name="Tyson G.W."/>
            <person name="Hugenholtz P."/>
            <person name="Polz M.F."/>
            <person name="Zhang T."/>
        </authorList>
    </citation>
    <scope>NUCLEOTIDE SEQUENCE</scope>
    <source>
        <strain evidence="3">HKST-UBA01</strain>
    </source>
</reference>
<evidence type="ECO:0000313" key="4">
    <source>
        <dbReference type="Proteomes" id="UP000697710"/>
    </source>
</evidence>
<dbReference type="Pfam" id="PF13692">
    <property type="entry name" value="Glyco_trans_1_4"/>
    <property type="match status" value="1"/>
</dbReference>
<evidence type="ECO:0000313" key="3">
    <source>
        <dbReference type="EMBL" id="MCA9729292.1"/>
    </source>
</evidence>
<dbReference type="InterPro" id="IPR050194">
    <property type="entry name" value="Glycosyltransferase_grp1"/>
</dbReference>
<dbReference type="CDD" id="cd03808">
    <property type="entry name" value="GT4_CapM-like"/>
    <property type="match status" value="1"/>
</dbReference>
<gene>
    <name evidence="3" type="ORF">KC729_16510</name>
</gene>
<dbReference type="Gene3D" id="3.40.50.2000">
    <property type="entry name" value="Glycogen Phosphorylase B"/>
    <property type="match status" value="2"/>
</dbReference>
<dbReference type="AlphaFoldDB" id="A0A956M351"/>
<accession>A0A956M351</accession>
<evidence type="ECO:0000256" key="1">
    <source>
        <dbReference type="SAM" id="MobiDB-lite"/>
    </source>
</evidence>